<keyword evidence="2" id="KW-1185">Reference proteome</keyword>
<dbReference type="AlphaFoldDB" id="A0A5C4WQB3"/>
<name>A0A5C4WQB3_9ACTN</name>
<proteinExistence type="predicted"/>
<organism evidence="1 2">
    <name type="scientific">Nonomuraea phyllanthi</name>
    <dbReference type="NCBI Taxonomy" id="2219224"/>
    <lineage>
        <taxon>Bacteria</taxon>
        <taxon>Bacillati</taxon>
        <taxon>Actinomycetota</taxon>
        <taxon>Actinomycetes</taxon>
        <taxon>Streptosporangiales</taxon>
        <taxon>Streptosporangiaceae</taxon>
        <taxon>Nonomuraea</taxon>
    </lineage>
</organism>
<evidence type="ECO:0000313" key="1">
    <source>
        <dbReference type="EMBL" id="KAB8195775.1"/>
    </source>
</evidence>
<dbReference type="EMBL" id="VDLX02000003">
    <property type="protein sequence ID" value="KAB8195775.1"/>
    <property type="molecule type" value="Genomic_DNA"/>
</dbReference>
<dbReference type="OrthoDB" id="3544058at2"/>
<reference evidence="1 2" key="1">
    <citation type="submission" date="2019-10" db="EMBL/GenBank/DDBJ databases">
        <title>Nonomuraea sp. nov., isolated from Phyllanthus amarus.</title>
        <authorList>
            <person name="Klykleung N."/>
            <person name="Tanasupawat S."/>
        </authorList>
    </citation>
    <scope>NUCLEOTIDE SEQUENCE [LARGE SCALE GENOMIC DNA]</scope>
    <source>
        <strain evidence="1 2">PA1-10</strain>
    </source>
</reference>
<accession>A0A5C4WQB3</accession>
<dbReference type="RefSeq" id="WP_139630092.1">
    <property type="nucleotide sequence ID" value="NZ_CP045572.1"/>
</dbReference>
<sequence>MADYPQPAPPRPVTRRGYALAVAVAGALLVFCAVLPWAGLEVRSGLIGGGLASDVRGIDDPYGVWALVAGLAALGCGVAGLLSRPGITALAALPGGVAVVVLVLFMTDGSGLRDRLSVDLGEVLSIGPAVRFGWFAALACSLAVVVLSVLALVRRA</sequence>
<dbReference type="Proteomes" id="UP000312512">
    <property type="component" value="Unassembled WGS sequence"/>
</dbReference>
<protein>
    <submittedName>
        <fullName evidence="1">Uncharacterized protein</fullName>
    </submittedName>
</protein>
<evidence type="ECO:0000313" key="2">
    <source>
        <dbReference type="Proteomes" id="UP000312512"/>
    </source>
</evidence>
<gene>
    <name evidence="1" type="ORF">FH608_009710</name>
</gene>
<comment type="caution">
    <text evidence="1">The sequence shown here is derived from an EMBL/GenBank/DDBJ whole genome shotgun (WGS) entry which is preliminary data.</text>
</comment>
<accession>A0A5P9YKX0</accession>